<proteinExistence type="predicted"/>
<dbReference type="OrthoDB" id="7185309at2"/>
<organism evidence="1 2">
    <name type="scientific">Edaphobacter modestus</name>
    <dbReference type="NCBI Taxonomy" id="388466"/>
    <lineage>
        <taxon>Bacteria</taxon>
        <taxon>Pseudomonadati</taxon>
        <taxon>Acidobacteriota</taxon>
        <taxon>Terriglobia</taxon>
        <taxon>Terriglobales</taxon>
        <taxon>Acidobacteriaceae</taxon>
        <taxon>Edaphobacter</taxon>
    </lineage>
</organism>
<evidence type="ECO:0000313" key="2">
    <source>
        <dbReference type="Proteomes" id="UP000292958"/>
    </source>
</evidence>
<gene>
    <name evidence="1" type="ORF">BDD14_5395</name>
</gene>
<keyword evidence="2" id="KW-1185">Reference proteome</keyword>
<evidence type="ECO:0000313" key="1">
    <source>
        <dbReference type="EMBL" id="RZU43697.1"/>
    </source>
</evidence>
<dbReference type="AlphaFoldDB" id="A0A4Q7Z0F9"/>
<name>A0A4Q7Z0F9_9BACT</name>
<dbReference type="Gene3D" id="3.40.30.10">
    <property type="entry name" value="Glutaredoxin"/>
    <property type="match status" value="1"/>
</dbReference>
<dbReference type="EMBL" id="SHKW01000001">
    <property type="protein sequence ID" value="RZU43697.1"/>
    <property type="molecule type" value="Genomic_DNA"/>
</dbReference>
<comment type="caution">
    <text evidence="1">The sequence shown here is derived from an EMBL/GenBank/DDBJ whole genome shotgun (WGS) entry which is preliminary data.</text>
</comment>
<reference evidence="1 2" key="1">
    <citation type="submission" date="2019-02" db="EMBL/GenBank/DDBJ databases">
        <title>Genomic Encyclopedia of Archaeal and Bacterial Type Strains, Phase II (KMG-II): from individual species to whole genera.</title>
        <authorList>
            <person name="Goeker M."/>
        </authorList>
    </citation>
    <scope>NUCLEOTIDE SEQUENCE [LARGE SCALE GENOMIC DNA]</scope>
    <source>
        <strain evidence="1 2">DSM 18101</strain>
    </source>
</reference>
<sequence length="106" mass="11539">MKVEVLYFKGCPNHEPAVEQVRKALRNEGLPILVNEVEITDPAMAQEVGFLGSPSIRIDGIDVEPGAREINTFGFGCRTYSDDAGRRSGLPPVGLIQRAARESRSA</sequence>
<accession>A0A4Q7Z0F9</accession>
<protein>
    <submittedName>
        <fullName evidence="1">Uncharacterized protein DUF2703</fullName>
    </submittedName>
</protein>
<dbReference type="Proteomes" id="UP000292958">
    <property type="component" value="Unassembled WGS sequence"/>
</dbReference>